<evidence type="ECO:0000256" key="9">
    <source>
        <dbReference type="ARBA" id="ARBA00023136"/>
    </source>
</evidence>
<reference evidence="13 14" key="1">
    <citation type="submission" date="2017-02" db="EMBL/GenBank/DDBJ databases">
        <title>Natronthermophilus aegyptiacus gen. nov.,sp. nov., an aerobic, extremely halophilic alkalithermophilic archaeon isolated from the athalassohaline Wadi An Natrun, Egypt.</title>
        <authorList>
            <person name="Zhao B."/>
        </authorList>
    </citation>
    <scope>NUCLEOTIDE SEQUENCE [LARGE SCALE GENOMIC DNA]</scope>
    <source>
        <strain evidence="13 14">CGMCC 1.3597</strain>
    </source>
</reference>
<dbReference type="AlphaFoldDB" id="A0A202EBV9"/>
<comment type="pathway">
    <text evidence="11">Porphyrin-containing compound metabolism.</text>
</comment>
<dbReference type="InterPro" id="IPR003780">
    <property type="entry name" value="COX15/CtaA_fam"/>
</dbReference>
<dbReference type="GO" id="GO:0046872">
    <property type="term" value="F:metal ion binding"/>
    <property type="evidence" value="ECO:0007669"/>
    <property type="project" value="UniProtKB-KW"/>
</dbReference>
<gene>
    <name evidence="13" type="ORF">B2G88_02605</name>
</gene>
<feature type="transmembrane region" description="Helical" evidence="12">
    <location>
        <begin position="167"/>
        <end position="184"/>
    </location>
</feature>
<dbReference type="OrthoDB" id="336837at2157"/>
<protein>
    <submittedName>
        <fullName evidence="13">Cytochrome oxidase assembly protein</fullName>
    </submittedName>
</protein>
<feature type="transmembrane region" description="Helical" evidence="12">
    <location>
        <begin position="21"/>
        <end position="42"/>
    </location>
</feature>
<evidence type="ECO:0000313" key="13">
    <source>
        <dbReference type="EMBL" id="OVE85725.1"/>
    </source>
</evidence>
<evidence type="ECO:0000256" key="4">
    <source>
        <dbReference type="ARBA" id="ARBA00022723"/>
    </source>
</evidence>
<evidence type="ECO:0000313" key="14">
    <source>
        <dbReference type="Proteomes" id="UP000196084"/>
    </source>
</evidence>
<evidence type="ECO:0000256" key="12">
    <source>
        <dbReference type="SAM" id="Phobius"/>
    </source>
</evidence>
<keyword evidence="3 12" id="KW-0812">Transmembrane</keyword>
<keyword evidence="6" id="KW-0560">Oxidoreductase</keyword>
<evidence type="ECO:0000256" key="8">
    <source>
        <dbReference type="ARBA" id="ARBA00023133"/>
    </source>
</evidence>
<dbReference type="GO" id="GO:0016491">
    <property type="term" value="F:oxidoreductase activity"/>
    <property type="evidence" value="ECO:0007669"/>
    <property type="project" value="UniProtKB-KW"/>
</dbReference>
<feature type="transmembrane region" description="Helical" evidence="12">
    <location>
        <begin position="106"/>
        <end position="123"/>
    </location>
</feature>
<proteinExistence type="predicted"/>
<feature type="transmembrane region" description="Helical" evidence="12">
    <location>
        <begin position="135"/>
        <end position="158"/>
    </location>
</feature>
<keyword evidence="14" id="KW-1185">Reference proteome</keyword>
<feature type="transmembrane region" description="Helical" evidence="12">
    <location>
        <begin position="230"/>
        <end position="249"/>
    </location>
</feature>
<accession>A0A202EBV9</accession>
<feature type="transmembrane region" description="Helical" evidence="12">
    <location>
        <begin position="76"/>
        <end position="99"/>
    </location>
</feature>
<dbReference type="Pfam" id="PF02628">
    <property type="entry name" value="COX15-CtaA"/>
    <property type="match status" value="1"/>
</dbReference>
<dbReference type="GO" id="GO:0016020">
    <property type="term" value="C:membrane"/>
    <property type="evidence" value="ECO:0007669"/>
    <property type="project" value="UniProtKB-SubCell"/>
</dbReference>
<dbReference type="EMBL" id="MWPH01000001">
    <property type="protein sequence ID" value="OVE85725.1"/>
    <property type="molecule type" value="Genomic_DNA"/>
</dbReference>
<dbReference type="RefSeq" id="WP_087713888.1">
    <property type="nucleotide sequence ID" value="NZ_MWPH01000001.1"/>
</dbReference>
<feature type="transmembrane region" description="Helical" evidence="12">
    <location>
        <begin position="204"/>
        <end position="223"/>
    </location>
</feature>
<evidence type="ECO:0000256" key="3">
    <source>
        <dbReference type="ARBA" id="ARBA00022692"/>
    </source>
</evidence>
<evidence type="ECO:0000256" key="1">
    <source>
        <dbReference type="ARBA" id="ARBA00004141"/>
    </source>
</evidence>
<evidence type="ECO:0000256" key="11">
    <source>
        <dbReference type="ARBA" id="ARBA00023444"/>
    </source>
</evidence>
<dbReference type="Proteomes" id="UP000196084">
    <property type="component" value="Unassembled WGS sequence"/>
</dbReference>
<feature type="transmembrane region" description="Helical" evidence="12">
    <location>
        <begin position="261"/>
        <end position="280"/>
    </location>
</feature>
<dbReference type="PANTHER" id="PTHR35457:SF1">
    <property type="entry name" value="HEME A SYNTHASE"/>
    <property type="match status" value="1"/>
</dbReference>
<dbReference type="PANTHER" id="PTHR35457">
    <property type="entry name" value="HEME A SYNTHASE"/>
    <property type="match status" value="1"/>
</dbReference>
<dbReference type="InterPro" id="IPR050450">
    <property type="entry name" value="COX15/CtaA_HemeA_synthase"/>
</dbReference>
<keyword evidence="5 12" id="KW-1133">Transmembrane helix</keyword>
<name>A0A202EBV9_9EURY</name>
<keyword evidence="9 12" id="KW-0472">Membrane</keyword>
<evidence type="ECO:0000256" key="7">
    <source>
        <dbReference type="ARBA" id="ARBA00023004"/>
    </source>
</evidence>
<keyword evidence="4" id="KW-0479">Metal-binding</keyword>
<dbReference type="GO" id="GO:0006784">
    <property type="term" value="P:heme A biosynthetic process"/>
    <property type="evidence" value="ECO:0007669"/>
    <property type="project" value="InterPro"/>
</dbReference>
<keyword evidence="7" id="KW-0408">Iron</keyword>
<comment type="caution">
    <text evidence="13">The sequence shown here is derived from an EMBL/GenBank/DDBJ whole genome shotgun (WGS) entry which is preliminary data.</text>
</comment>
<comment type="subcellular location">
    <subcellularLocation>
        <location evidence="1">Membrane</location>
        <topology evidence="1">Multi-pass membrane protein</topology>
    </subcellularLocation>
</comment>
<evidence type="ECO:0000256" key="5">
    <source>
        <dbReference type="ARBA" id="ARBA00022989"/>
    </source>
</evidence>
<evidence type="ECO:0000256" key="10">
    <source>
        <dbReference type="ARBA" id="ARBA00023157"/>
    </source>
</evidence>
<keyword evidence="2" id="KW-1003">Cell membrane</keyword>
<sequence>MSSDSSPSRPTLRSVTDRFGYPHFLAATLVLVAATILLGVAAKATGSGLACEANWPQCDAGPFNLFPANLPSFYEWIHRFVAMFAGFAIIGSAVAAWRLPDIDTRVASLVVLGMVLTPIQVYLGRETVLVYEMDILSLHFWTAILIFGLFVVATVLVWRSALGAETVTAAFGLGLLSVPLHIALSPTDLGVVSEYSPTVQLLQYGVTLALIAAVIVAIMVGRWRFDDRPLLAIAGVTAVLGLAVSYLGRQLVMNNISALDQLYIGLAVVLFFIFCAGGYYSHTRATRTDSAH</sequence>
<organism evidence="13 14">
    <name type="scientific">Natronolimnobius baerhuensis</name>
    <dbReference type="NCBI Taxonomy" id="253108"/>
    <lineage>
        <taxon>Archaea</taxon>
        <taxon>Methanobacteriati</taxon>
        <taxon>Methanobacteriota</taxon>
        <taxon>Stenosarchaea group</taxon>
        <taxon>Halobacteria</taxon>
        <taxon>Halobacteriales</taxon>
        <taxon>Natrialbaceae</taxon>
        <taxon>Natronolimnobius</taxon>
    </lineage>
</organism>
<keyword evidence="8" id="KW-0350">Heme biosynthesis</keyword>
<evidence type="ECO:0000256" key="2">
    <source>
        <dbReference type="ARBA" id="ARBA00022475"/>
    </source>
</evidence>
<evidence type="ECO:0000256" key="6">
    <source>
        <dbReference type="ARBA" id="ARBA00023002"/>
    </source>
</evidence>
<keyword evidence="10" id="KW-1015">Disulfide bond</keyword>